<feature type="region of interest" description="Disordered" evidence="1">
    <location>
        <begin position="92"/>
        <end position="118"/>
    </location>
</feature>
<dbReference type="Pfam" id="PF15050">
    <property type="entry name" value="SCIMP"/>
    <property type="match status" value="1"/>
</dbReference>
<feature type="transmembrane region" description="Helical" evidence="2">
    <location>
        <begin position="36"/>
        <end position="59"/>
    </location>
</feature>
<reference evidence="4" key="1">
    <citation type="submission" date="2025-08" db="UniProtKB">
        <authorList>
            <consortium name="RefSeq"/>
        </authorList>
    </citation>
    <scope>IDENTIFICATION</scope>
</reference>
<evidence type="ECO:0000256" key="1">
    <source>
        <dbReference type="SAM" id="MobiDB-lite"/>
    </source>
</evidence>
<keyword evidence="2" id="KW-1133">Transmembrane helix</keyword>
<dbReference type="PANTHER" id="PTHR12044">
    <property type="entry name" value="BCL2 INTERACTING MEDIATOR OF CELL DEATH"/>
    <property type="match status" value="1"/>
</dbReference>
<organism evidence="3 4">
    <name type="scientific">Galeopterus variegatus</name>
    <name type="common">Malayan flying lemur</name>
    <name type="synonym">Cynocephalus variegatus</name>
    <dbReference type="NCBI Taxonomy" id="482537"/>
    <lineage>
        <taxon>Eukaryota</taxon>
        <taxon>Metazoa</taxon>
        <taxon>Chordata</taxon>
        <taxon>Craniata</taxon>
        <taxon>Vertebrata</taxon>
        <taxon>Euteleostomi</taxon>
        <taxon>Mammalia</taxon>
        <taxon>Eutheria</taxon>
        <taxon>Euarchontoglires</taxon>
        <taxon>Dermoptera</taxon>
        <taxon>Cynocephalidae</taxon>
        <taxon>Galeopterus</taxon>
    </lineage>
</organism>
<dbReference type="PANTHER" id="PTHR12044:SF11">
    <property type="entry name" value="SLP ADAPTER AND CSK-INTERACTING MEMBRANE PROTEIN"/>
    <property type="match status" value="1"/>
</dbReference>
<feature type="region of interest" description="Disordered" evidence="1">
    <location>
        <begin position="1"/>
        <end position="25"/>
    </location>
</feature>
<accession>A0ABM0QTJ4</accession>
<sequence>MEESSERSYIAGFTGGGRRHEPRNDSTAMSWWRNNFWIILAVAIIVVSVGLGLIMYCVCRWQNRQGKKWEIAKPLKQNQRDEEKMYENVINQSPDQLPPVPPRGLLPSEDSCPQETPSQPLATYSLVNKPRNKKTVSIPGYIEAENDYDDVEIPAYTENHHFKTTISSF</sequence>
<dbReference type="InterPro" id="IPR028181">
    <property type="entry name" value="SCIMP"/>
</dbReference>
<dbReference type="InterPro" id="IPR052133">
    <property type="entry name" value="Immune_Signaling-Apoptosis_Reg"/>
</dbReference>
<name>A0ABM0QTJ4_GALVR</name>
<dbReference type="GeneID" id="103591065"/>
<keyword evidence="3" id="KW-1185">Reference proteome</keyword>
<dbReference type="Proteomes" id="UP000694923">
    <property type="component" value="Unplaced"/>
</dbReference>
<keyword evidence="2" id="KW-0472">Membrane</keyword>
<evidence type="ECO:0000256" key="2">
    <source>
        <dbReference type="SAM" id="Phobius"/>
    </source>
</evidence>
<dbReference type="RefSeq" id="XP_008571685.1">
    <property type="nucleotide sequence ID" value="XM_008573463.1"/>
</dbReference>
<keyword evidence="2" id="KW-0812">Transmembrane</keyword>
<evidence type="ECO:0000313" key="4">
    <source>
        <dbReference type="RefSeq" id="XP_008571685.1"/>
    </source>
</evidence>
<evidence type="ECO:0000313" key="3">
    <source>
        <dbReference type="Proteomes" id="UP000694923"/>
    </source>
</evidence>
<protein>
    <submittedName>
        <fullName evidence="4">SLP adapter and CSK-interacting membrane protein</fullName>
    </submittedName>
</protein>
<proteinExistence type="predicted"/>
<gene>
    <name evidence="4" type="primary">SCIMP</name>
</gene>